<dbReference type="InterPro" id="IPR027359">
    <property type="entry name" value="Volt_channel_dom_sf"/>
</dbReference>
<name>A0A4W3K5J4_CALMI</name>
<dbReference type="Gene3D" id="3.30.710.10">
    <property type="entry name" value="Potassium Channel Kv1.1, Chain A"/>
    <property type="match status" value="1"/>
</dbReference>
<keyword evidence="8" id="KW-0630">Potassium</keyword>
<evidence type="ECO:0000256" key="12">
    <source>
        <dbReference type="ARBA" id="ARBA00023303"/>
    </source>
</evidence>
<evidence type="ECO:0000313" key="15">
    <source>
        <dbReference type="Ensembl" id="ENSCMIP00000046498.1"/>
    </source>
</evidence>
<dbReference type="InterPro" id="IPR003968">
    <property type="entry name" value="K_chnl_volt-dep_Kv"/>
</dbReference>
<feature type="transmembrane region" description="Helical" evidence="13">
    <location>
        <begin position="217"/>
        <end position="238"/>
    </location>
</feature>
<reference evidence="16" key="1">
    <citation type="journal article" date="2006" name="Science">
        <title>Ancient noncoding elements conserved in the human genome.</title>
        <authorList>
            <person name="Venkatesh B."/>
            <person name="Kirkness E.F."/>
            <person name="Loh Y.H."/>
            <person name="Halpern A.L."/>
            <person name="Lee A.P."/>
            <person name="Johnson J."/>
            <person name="Dandona N."/>
            <person name="Viswanathan L.D."/>
            <person name="Tay A."/>
            <person name="Venter J.C."/>
            <person name="Strausberg R.L."/>
            <person name="Brenner S."/>
        </authorList>
    </citation>
    <scope>NUCLEOTIDE SEQUENCE [LARGE SCALE GENOMIC DNA]</scope>
</reference>
<dbReference type="InterPro" id="IPR028325">
    <property type="entry name" value="VG_K_chnl"/>
</dbReference>
<accession>A0A4W3K5J4</accession>
<dbReference type="InterPro" id="IPR005821">
    <property type="entry name" value="Ion_trans_dom"/>
</dbReference>
<keyword evidence="3" id="KW-1003">Cell membrane</keyword>
<evidence type="ECO:0000256" key="9">
    <source>
        <dbReference type="ARBA" id="ARBA00022989"/>
    </source>
</evidence>
<feature type="transmembrane region" description="Helical" evidence="13">
    <location>
        <begin position="184"/>
        <end position="205"/>
    </location>
</feature>
<dbReference type="GO" id="GO:0005249">
    <property type="term" value="F:voltage-gated potassium channel activity"/>
    <property type="evidence" value="ECO:0007669"/>
    <property type="project" value="InterPro"/>
</dbReference>
<gene>
    <name evidence="15" type="primary">LOC103179632</name>
</gene>
<dbReference type="PANTHER" id="PTHR11537">
    <property type="entry name" value="VOLTAGE-GATED POTASSIUM CHANNEL"/>
    <property type="match status" value="1"/>
</dbReference>
<dbReference type="GO" id="GO:0008076">
    <property type="term" value="C:voltage-gated potassium channel complex"/>
    <property type="evidence" value="ECO:0007669"/>
    <property type="project" value="InterPro"/>
</dbReference>
<evidence type="ECO:0000256" key="11">
    <source>
        <dbReference type="ARBA" id="ARBA00023136"/>
    </source>
</evidence>
<dbReference type="GO" id="GO:0051260">
    <property type="term" value="P:protein homooligomerization"/>
    <property type="evidence" value="ECO:0007669"/>
    <property type="project" value="InterPro"/>
</dbReference>
<dbReference type="InterPro" id="IPR011333">
    <property type="entry name" value="SKP1/BTB/POZ_sf"/>
</dbReference>
<dbReference type="FunFam" id="1.10.287.70:FF:000005">
    <property type="entry name" value="potassium voltage-gated channel subfamily G member 1"/>
    <property type="match status" value="1"/>
</dbReference>
<keyword evidence="2" id="KW-0813">Transport</keyword>
<dbReference type="PANTHER" id="PTHR11537:SF39">
    <property type="entry name" value="POTASSIUM VOLTAGE-GATED CHANNEL SUBFAMILY S MEMBER 3"/>
    <property type="match status" value="1"/>
</dbReference>
<dbReference type="Gene3D" id="1.10.287.70">
    <property type="match status" value="1"/>
</dbReference>
<dbReference type="PRINTS" id="PR01494">
    <property type="entry name" value="KV9CHANNEL"/>
</dbReference>
<organism evidence="15 16">
    <name type="scientific">Callorhinchus milii</name>
    <name type="common">Ghost shark</name>
    <dbReference type="NCBI Taxonomy" id="7868"/>
    <lineage>
        <taxon>Eukaryota</taxon>
        <taxon>Metazoa</taxon>
        <taxon>Chordata</taxon>
        <taxon>Craniata</taxon>
        <taxon>Vertebrata</taxon>
        <taxon>Chondrichthyes</taxon>
        <taxon>Holocephali</taxon>
        <taxon>Chimaeriformes</taxon>
        <taxon>Callorhinchidae</taxon>
        <taxon>Callorhinchus</taxon>
    </lineage>
</organism>
<sequence length="481" mass="55847">MVYGQFYHKAGDNQEMININVGGLKQKIEQTALLKFPETRLGKLLECVSEDKLELCDDYDEDNDEYYFDRNPSLFHYVLNFYNTGKLHVMEEMCVFSFSQEIEYWGISELRIHHCCIYKYHERKENLVEKEFDIQSDDVSILSLEDFDSIPQQIENFKHKWQGEYRKRLWLVLENPDYSILSKVYTVSSLTMVIISIISMWVHSLPEFQKEPEDPTFVVFEVFCIVWFTTEYAARLIAAPCIRKFLRSSLNIIDFLSFLPFFITLAIERIGEGISGLENIGRVVQVLRLMRIFRILKLARHSNGLQSLGATFTHSFEEVWLLFVFLTVGIAIFSALIYSTEKEEEEAGINSIPVGWWWATITLTTVGYGDTCPVTIPGKIVASVCIIFGLLMVALPVTVIFNKFTKYYKREDYVDPVIRNQEIRNLVAGAPCVNIRDIYVKKMRSILFVNWSLSNHVSMELSLGPSKILDHWPQRNSLVIN</sequence>
<evidence type="ECO:0000256" key="2">
    <source>
        <dbReference type="ARBA" id="ARBA00022448"/>
    </source>
</evidence>
<dbReference type="Gene3D" id="1.20.120.350">
    <property type="entry name" value="Voltage-gated potassium channels. Chain C"/>
    <property type="match status" value="1"/>
</dbReference>
<feature type="transmembrane region" description="Helical" evidence="13">
    <location>
        <begin position="350"/>
        <end position="368"/>
    </location>
</feature>
<dbReference type="InterPro" id="IPR000210">
    <property type="entry name" value="BTB/POZ_dom"/>
</dbReference>
<dbReference type="InterPro" id="IPR003971">
    <property type="entry name" value="K_chnl_volt-dep_Kv5/Kv9"/>
</dbReference>
<evidence type="ECO:0000256" key="6">
    <source>
        <dbReference type="ARBA" id="ARBA00022826"/>
    </source>
</evidence>
<dbReference type="STRING" id="7868.ENSCMIP00000046498"/>
<dbReference type="SMART" id="SM00225">
    <property type="entry name" value="BTB"/>
    <property type="match status" value="1"/>
</dbReference>
<dbReference type="Proteomes" id="UP000314986">
    <property type="component" value="Unassembled WGS sequence"/>
</dbReference>
<dbReference type="Pfam" id="PF00520">
    <property type="entry name" value="Ion_trans"/>
    <property type="match status" value="1"/>
</dbReference>
<dbReference type="Pfam" id="PF02214">
    <property type="entry name" value="BTB_2"/>
    <property type="match status" value="1"/>
</dbReference>
<keyword evidence="5 13" id="KW-0812">Transmembrane</keyword>
<evidence type="ECO:0000259" key="14">
    <source>
        <dbReference type="SMART" id="SM00225"/>
    </source>
</evidence>
<feature type="domain" description="BTB" evidence="14">
    <location>
        <begin position="15"/>
        <end position="122"/>
    </location>
</feature>
<evidence type="ECO:0000256" key="7">
    <source>
        <dbReference type="ARBA" id="ARBA00022882"/>
    </source>
</evidence>
<evidence type="ECO:0000256" key="5">
    <source>
        <dbReference type="ARBA" id="ARBA00022692"/>
    </source>
</evidence>
<evidence type="ECO:0000313" key="16">
    <source>
        <dbReference type="Proteomes" id="UP000314986"/>
    </source>
</evidence>
<dbReference type="SUPFAM" id="SSF54695">
    <property type="entry name" value="POZ domain"/>
    <property type="match status" value="1"/>
</dbReference>
<dbReference type="GO" id="GO:0001508">
    <property type="term" value="P:action potential"/>
    <property type="evidence" value="ECO:0007669"/>
    <property type="project" value="TreeGrafter"/>
</dbReference>
<dbReference type="SUPFAM" id="SSF81324">
    <property type="entry name" value="Voltage-gated potassium channels"/>
    <property type="match status" value="1"/>
</dbReference>
<proteinExistence type="predicted"/>
<dbReference type="PRINTS" id="PR00169">
    <property type="entry name" value="KCHANNEL"/>
</dbReference>
<feature type="transmembrane region" description="Helical" evidence="13">
    <location>
        <begin position="250"/>
        <end position="267"/>
    </location>
</feature>
<keyword evidence="4" id="KW-0633">Potassium transport</keyword>
<evidence type="ECO:0000256" key="3">
    <source>
        <dbReference type="ARBA" id="ARBA00022475"/>
    </source>
</evidence>
<protein>
    <recommendedName>
        <fullName evidence="14">BTB domain-containing protein</fullName>
    </recommendedName>
</protein>
<keyword evidence="10" id="KW-0406">Ion transport</keyword>
<evidence type="ECO:0000256" key="8">
    <source>
        <dbReference type="ARBA" id="ARBA00022958"/>
    </source>
</evidence>
<comment type="subcellular location">
    <subcellularLocation>
        <location evidence="1">Cell membrane</location>
        <topology evidence="1">Multi-pass membrane protein</topology>
    </subcellularLocation>
</comment>
<keyword evidence="12" id="KW-0407">Ion channel</keyword>
<dbReference type="InParanoid" id="A0A4W3K5J4"/>
<dbReference type="PRINTS" id="PR01491">
    <property type="entry name" value="KVCHANNEL"/>
</dbReference>
<keyword evidence="9 13" id="KW-1133">Transmembrane helix</keyword>
<keyword evidence="16" id="KW-1185">Reference proteome</keyword>
<feature type="transmembrane region" description="Helical" evidence="13">
    <location>
        <begin position="380"/>
        <end position="401"/>
    </location>
</feature>
<reference evidence="16" key="3">
    <citation type="journal article" date="2014" name="Nature">
        <title>Elephant shark genome provides unique insights into gnathostome evolution.</title>
        <authorList>
            <consortium name="International Elephant Shark Genome Sequencing Consortium"/>
            <person name="Venkatesh B."/>
            <person name="Lee A.P."/>
            <person name="Ravi V."/>
            <person name="Maurya A.K."/>
            <person name="Lian M.M."/>
            <person name="Swann J.B."/>
            <person name="Ohta Y."/>
            <person name="Flajnik M.F."/>
            <person name="Sutoh Y."/>
            <person name="Kasahara M."/>
            <person name="Hoon S."/>
            <person name="Gangu V."/>
            <person name="Roy S.W."/>
            <person name="Irimia M."/>
            <person name="Korzh V."/>
            <person name="Kondrychyn I."/>
            <person name="Lim Z.W."/>
            <person name="Tay B.H."/>
            <person name="Tohari S."/>
            <person name="Kong K.W."/>
            <person name="Ho S."/>
            <person name="Lorente-Galdos B."/>
            <person name="Quilez J."/>
            <person name="Marques-Bonet T."/>
            <person name="Raney B.J."/>
            <person name="Ingham P.W."/>
            <person name="Tay A."/>
            <person name="Hillier L.W."/>
            <person name="Minx P."/>
            <person name="Boehm T."/>
            <person name="Wilson R.K."/>
            <person name="Brenner S."/>
            <person name="Warren W.C."/>
        </authorList>
    </citation>
    <scope>NUCLEOTIDE SEQUENCE [LARGE SCALE GENOMIC DNA]</scope>
</reference>
<reference evidence="15" key="5">
    <citation type="submission" date="2025-09" db="UniProtKB">
        <authorList>
            <consortium name="Ensembl"/>
        </authorList>
    </citation>
    <scope>IDENTIFICATION</scope>
</reference>
<feature type="transmembrane region" description="Helical" evidence="13">
    <location>
        <begin position="319"/>
        <end position="338"/>
    </location>
</feature>
<keyword evidence="7" id="KW-0851">Voltage-gated channel</keyword>
<reference evidence="15" key="4">
    <citation type="submission" date="2025-08" db="UniProtKB">
        <authorList>
            <consortium name="Ensembl"/>
        </authorList>
    </citation>
    <scope>IDENTIFICATION</scope>
</reference>
<keyword evidence="6" id="KW-0631">Potassium channel</keyword>
<dbReference type="GeneTree" id="ENSGT00940000155979"/>
<evidence type="ECO:0000256" key="10">
    <source>
        <dbReference type="ARBA" id="ARBA00023065"/>
    </source>
</evidence>
<dbReference type="OMA" id="PPHNETI"/>
<dbReference type="AlphaFoldDB" id="A0A4W3K5J4"/>
<reference evidence="16" key="2">
    <citation type="journal article" date="2007" name="PLoS Biol.">
        <title>Survey sequencing and comparative analysis of the elephant shark (Callorhinchus milii) genome.</title>
        <authorList>
            <person name="Venkatesh B."/>
            <person name="Kirkness E.F."/>
            <person name="Loh Y.H."/>
            <person name="Halpern A.L."/>
            <person name="Lee A.P."/>
            <person name="Johnson J."/>
            <person name="Dandona N."/>
            <person name="Viswanathan L.D."/>
            <person name="Tay A."/>
            <person name="Venter J.C."/>
            <person name="Strausberg R.L."/>
            <person name="Brenner S."/>
        </authorList>
    </citation>
    <scope>NUCLEOTIDE SEQUENCE [LARGE SCALE GENOMIC DNA]</scope>
</reference>
<evidence type="ECO:0000256" key="1">
    <source>
        <dbReference type="ARBA" id="ARBA00004651"/>
    </source>
</evidence>
<keyword evidence="11 13" id="KW-0472">Membrane</keyword>
<dbReference type="Ensembl" id="ENSCMIT00000047160.1">
    <property type="protein sequence ID" value="ENSCMIP00000046498.1"/>
    <property type="gene ID" value="ENSCMIG00000019126.1"/>
</dbReference>
<evidence type="ECO:0000256" key="4">
    <source>
        <dbReference type="ARBA" id="ARBA00022538"/>
    </source>
</evidence>
<dbReference type="InterPro" id="IPR003131">
    <property type="entry name" value="T1-type_BTB"/>
</dbReference>
<evidence type="ECO:0000256" key="13">
    <source>
        <dbReference type="SAM" id="Phobius"/>
    </source>
</evidence>